<dbReference type="PRINTS" id="PR00792">
    <property type="entry name" value="PEPSIN"/>
</dbReference>
<evidence type="ECO:0000256" key="2">
    <source>
        <dbReference type="ARBA" id="ARBA00007447"/>
    </source>
</evidence>
<dbReference type="InterPro" id="IPR001461">
    <property type="entry name" value="Aspartic_peptidase_A1"/>
</dbReference>
<evidence type="ECO:0000256" key="1">
    <source>
        <dbReference type="ARBA" id="ARBA00004479"/>
    </source>
</evidence>
<feature type="signal peptide" evidence="13">
    <location>
        <begin position="1"/>
        <end position="22"/>
    </location>
</feature>
<dbReference type="PROSITE" id="PS51767">
    <property type="entry name" value="PEPTIDASE_A1"/>
    <property type="match status" value="1"/>
</dbReference>
<evidence type="ECO:0000256" key="6">
    <source>
        <dbReference type="ARBA" id="ARBA00022750"/>
    </source>
</evidence>
<comment type="similarity">
    <text evidence="2 12">Belongs to the peptidase A1 family.</text>
</comment>
<comment type="caution">
    <text evidence="15">The sequence shown here is derived from an EMBL/GenBank/DDBJ whole genome shotgun (WGS) entry which is preliminary data.</text>
</comment>
<keyword evidence="8" id="KW-1133">Transmembrane helix</keyword>
<dbReference type="PROSITE" id="PS00141">
    <property type="entry name" value="ASP_PROTEASE"/>
    <property type="match status" value="1"/>
</dbReference>
<keyword evidence="4" id="KW-0812">Transmembrane</keyword>
<dbReference type="PRINTS" id="PR01815">
    <property type="entry name" value="BACEFAMILY"/>
</dbReference>
<feature type="non-terminal residue" evidence="15">
    <location>
        <position position="389"/>
    </location>
</feature>
<dbReference type="FunFam" id="2.40.70.10:FF:000007">
    <property type="entry name" value="Beta-secretase 1"/>
    <property type="match status" value="1"/>
</dbReference>
<evidence type="ECO:0000313" key="15">
    <source>
        <dbReference type="EMBL" id="KAJ9582597.1"/>
    </source>
</evidence>
<evidence type="ECO:0000256" key="4">
    <source>
        <dbReference type="ARBA" id="ARBA00022692"/>
    </source>
</evidence>
<protein>
    <recommendedName>
        <fullName evidence="14">Peptidase A1 domain-containing protein</fullName>
    </recommendedName>
</protein>
<dbReference type="PANTHER" id="PTHR47965">
    <property type="entry name" value="ASPARTYL PROTEASE-RELATED"/>
    <property type="match status" value="1"/>
</dbReference>
<evidence type="ECO:0000256" key="11">
    <source>
        <dbReference type="PIRSR" id="PIRSR601461-1"/>
    </source>
</evidence>
<reference evidence="15" key="1">
    <citation type="journal article" date="2023" name="IScience">
        <title>Live-bearing cockroach genome reveals convergent evolutionary mechanisms linked to viviparity in insects and beyond.</title>
        <authorList>
            <person name="Fouks B."/>
            <person name="Harrison M.C."/>
            <person name="Mikhailova A.A."/>
            <person name="Marchal E."/>
            <person name="English S."/>
            <person name="Carruthers M."/>
            <person name="Jennings E.C."/>
            <person name="Chiamaka E.L."/>
            <person name="Frigard R.A."/>
            <person name="Pippel M."/>
            <person name="Attardo G.M."/>
            <person name="Benoit J.B."/>
            <person name="Bornberg-Bauer E."/>
            <person name="Tobe S.S."/>
        </authorList>
    </citation>
    <scope>NUCLEOTIDE SEQUENCE</scope>
    <source>
        <strain evidence="15">Stay&amp;Tobe</strain>
    </source>
</reference>
<accession>A0AAD8EAE9</accession>
<dbReference type="GO" id="GO:0005768">
    <property type="term" value="C:endosome"/>
    <property type="evidence" value="ECO:0007669"/>
    <property type="project" value="TreeGrafter"/>
</dbReference>
<evidence type="ECO:0000256" key="5">
    <source>
        <dbReference type="ARBA" id="ARBA00022729"/>
    </source>
</evidence>
<name>A0AAD8EAE9_DIPPU</name>
<dbReference type="GO" id="GO:0005886">
    <property type="term" value="C:plasma membrane"/>
    <property type="evidence" value="ECO:0007669"/>
    <property type="project" value="TreeGrafter"/>
</dbReference>
<dbReference type="InterPro" id="IPR009119">
    <property type="entry name" value="BACE"/>
</dbReference>
<dbReference type="SUPFAM" id="SSF50630">
    <property type="entry name" value="Acid proteases"/>
    <property type="match status" value="1"/>
</dbReference>
<dbReference type="GO" id="GO:0005802">
    <property type="term" value="C:trans-Golgi network"/>
    <property type="evidence" value="ECO:0007669"/>
    <property type="project" value="TreeGrafter"/>
</dbReference>
<keyword evidence="10" id="KW-0865">Zymogen</keyword>
<proteinExistence type="inferred from homology"/>
<keyword evidence="3 12" id="KW-0645">Protease</keyword>
<dbReference type="GO" id="GO:0004190">
    <property type="term" value="F:aspartic-type endopeptidase activity"/>
    <property type="evidence" value="ECO:0007669"/>
    <property type="project" value="UniProtKB-KW"/>
</dbReference>
<feature type="active site" evidence="11">
    <location>
        <position position="242"/>
    </location>
</feature>
<dbReference type="InterPro" id="IPR001969">
    <property type="entry name" value="Aspartic_peptidase_AS"/>
</dbReference>
<dbReference type="GO" id="GO:0006509">
    <property type="term" value="P:membrane protein ectodomain proteolysis"/>
    <property type="evidence" value="ECO:0007669"/>
    <property type="project" value="TreeGrafter"/>
</dbReference>
<keyword evidence="7 12" id="KW-0378">Hydrolase</keyword>
<evidence type="ECO:0000256" key="3">
    <source>
        <dbReference type="ARBA" id="ARBA00022670"/>
    </source>
</evidence>
<feature type="domain" description="Peptidase A1" evidence="14">
    <location>
        <begin position="35"/>
        <end position="371"/>
    </location>
</feature>
<keyword evidence="5 13" id="KW-0732">Signal</keyword>
<dbReference type="PANTHER" id="PTHR47965:SF12">
    <property type="entry name" value="ASPARTIC PROTEINASE 3-RELATED"/>
    <property type="match status" value="1"/>
</dbReference>
<evidence type="ECO:0000256" key="8">
    <source>
        <dbReference type="ARBA" id="ARBA00022989"/>
    </source>
</evidence>
<evidence type="ECO:0000256" key="12">
    <source>
        <dbReference type="RuleBase" id="RU000454"/>
    </source>
</evidence>
<evidence type="ECO:0000256" key="7">
    <source>
        <dbReference type="ARBA" id="ARBA00022801"/>
    </source>
</evidence>
<keyword evidence="9" id="KW-0472">Membrane</keyword>
<keyword evidence="6 12" id="KW-0064">Aspartyl protease</keyword>
<feature type="active site" evidence="11">
    <location>
        <position position="53"/>
    </location>
</feature>
<evidence type="ECO:0000256" key="9">
    <source>
        <dbReference type="ARBA" id="ARBA00023136"/>
    </source>
</evidence>
<sequence>MDVKHWISSLFLWLLMLCCLEAKSTNLMGKPGEGYYIEVAIGSPPQVFNVLVDTGSTNFAIAAAPNPNIETFFIASNSSSYVSLDKKVSVLYTQGFWDGELGSDVMYFPSLSEPIVRCDIAAIHSSHNFYMNGSRWQGILGLAYPVIARPDHSVLSWLEALQRIKGTTPASFALKLCGAEGEDDHTGVLQILDKPYETTKVFLTSPIIREWFYELVLFDINVGNESVDLPCQMLNTDKTILDSGTTSLRLPTQVFLKVVKLLNSSINQLNVPMSEDFWLQQKMLCWKDSLDWSKFPNVSLSLMHSDFSYFVLDFPPQSYIRKVTDNSEDEELRNCYKFSIESSNTGTVLGVVVMEGLNVVFNRSNKTVGFSKSDCGPDVDLRGPFLSKI</sequence>
<evidence type="ECO:0000256" key="10">
    <source>
        <dbReference type="ARBA" id="ARBA00023145"/>
    </source>
</evidence>
<dbReference type="InterPro" id="IPR033121">
    <property type="entry name" value="PEPTIDASE_A1"/>
</dbReference>
<dbReference type="EMBL" id="JASPKZ010007790">
    <property type="protein sequence ID" value="KAJ9582597.1"/>
    <property type="molecule type" value="Genomic_DNA"/>
</dbReference>
<feature type="chain" id="PRO_5042136775" description="Peptidase A1 domain-containing protein" evidence="13">
    <location>
        <begin position="23"/>
        <end position="389"/>
    </location>
</feature>
<gene>
    <name evidence="15" type="ORF">L9F63_023056</name>
</gene>
<comment type="subcellular location">
    <subcellularLocation>
        <location evidence="1">Membrane</location>
        <topology evidence="1">Single-pass type I membrane protein</topology>
    </subcellularLocation>
</comment>
<dbReference type="Proteomes" id="UP001233999">
    <property type="component" value="Unassembled WGS sequence"/>
</dbReference>
<evidence type="ECO:0000259" key="14">
    <source>
        <dbReference type="PROSITE" id="PS51767"/>
    </source>
</evidence>
<reference evidence="15" key="2">
    <citation type="submission" date="2023-05" db="EMBL/GenBank/DDBJ databases">
        <authorList>
            <person name="Fouks B."/>
        </authorList>
    </citation>
    <scope>NUCLEOTIDE SEQUENCE</scope>
    <source>
        <strain evidence="15">Stay&amp;Tobe</strain>
        <tissue evidence="15">Testes</tissue>
    </source>
</reference>
<dbReference type="GO" id="GO:0050435">
    <property type="term" value="P:amyloid-beta metabolic process"/>
    <property type="evidence" value="ECO:0007669"/>
    <property type="project" value="TreeGrafter"/>
</dbReference>
<organism evidence="15 16">
    <name type="scientific">Diploptera punctata</name>
    <name type="common">Pacific beetle cockroach</name>
    <dbReference type="NCBI Taxonomy" id="6984"/>
    <lineage>
        <taxon>Eukaryota</taxon>
        <taxon>Metazoa</taxon>
        <taxon>Ecdysozoa</taxon>
        <taxon>Arthropoda</taxon>
        <taxon>Hexapoda</taxon>
        <taxon>Insecta</taxon>
        <taxon>Pterygota</taxon>
        <taxon>Neoptera</taxon>
        <taxon>Polyneoptera</taxon>
        <taxon>Dictyoptera</taxon>
        <taxon>Blattodea</taxon>
        <taxon>Blaberoidea</taxon>
        <taxon>Blaberidae</taxon>
        <taxon>Diplopterinae</taxon>
        <taxon>Diploptera</taxon>
    </lineage>
</organism>
<dbReference type="Gene3D" id="2.40.70.10">
    <property type="entry name" value="Acid Proteases"/>
    <property type="match status" value="2"/>
</dbReference>
<dbReference type="Pfam" id="PF00026">
    <property type="entry name" value="Asp"/>
    <property type="match status" value="1"/>
</dbReference>
<dbReference type="AlphaFoldDB" id="A0AAD8EAE9"/>
<keyword evidence="16" id="KW-1185">Reference proteome</keyword>
<evidence type="ECO:0000256" key="13">
    <source>
        <dbReference type="SAM" id="SignalP"/>
    </source>
</evidence>
<dbReference type="InterPro" id="IPR021109">
    <property type="entry name" value="Peptidase_aspartic_dom_sf"/>
</dbReference>
<evidence type="ECO:0000313" key="16">
    <source>
        <dbReference type="Proteomes" id="UP001233999"/>
    </source>
</evidence>